<dbReference type="AlphaFoldDB" id="A0A060SB31"/>
<name>A0A060SB31_PYCCI</name>
<protein>
    <recommendedName>
        <fullName evidence="5">Terpene synthase</fullName>
    </recommendedName>
</protein>
<dbReference type="InterPro" id="IPR024652">
    <property type="entry name" value="Trichodiene_synth"/>
</dbReference>
<proteinExistence type="inferred from homology"/>
<comment type="caution">
    <text evidence="3">The sequence shown here is derived from an EMBL/GenBank/DDBJ whole genome shotgun (WGS) entry which is preliminary data.</text>
</comment>
<dbReference type="OrthoDB" id="2998174at2759"/>
<dbReference type="Pfam" id="PF06330">
    <property type="entry name" value="TRI5"/>
    <property type="match status" value="1"/>
</dbReference>
<dbReference type="GO" id="GO:0016838">
    <property type="term" value="F:carbon-oxygen lyase activity, acting on phosphates"/>
    <property type="evidence" value="ECO:0007669"/>
    <property type="project" value="InterPro"/>
</dbReference>
<evidence type="ECO:0000313" key="3">
    <source>
        <dbReference type="EMBL" id="CDO71697.1"/>
    </source>
</evidence>
<evidence type="ECO:0000256" key="1">
    <source>
        <dbReference type="ARBA" id="ARBA00007946"/>
    </source>
</evidence>
<dbReference type="OMA" id="VKVYIAF"/>
<dbReference type="STRING" id="5643.A0A060SB31"/>
<dbReference type="EMBL" id="CCBP010000104">
    <property type="protein sequence ID" value="CDO71697.1"/>
    <property type="molecule type" value="Genomic_DNA"/>
</dbReference>
<comment type="similarity">
    <text evidence="1">Belongs to the trichodiene synthase family.</text>
</comment>
<dbReference type="Proteomes" id="UP000029665">
    <property type="component" value="Unassembled WGS sequence"/>
</dbReference>
<evidence type="ECO:0000313" key="4">
    <source>
        <dbReference type="Proteomes" id="UP000029665"/>
    </source>
</evidence>
<dbReference type="SUPFAM" id="SSF48576">
    <property type="entry name" value="Terpenoid synthases"/>
    <property type="match status" value="1"/>
</dbReference>
<keyword evidence="4" id="KW-1185">Reference proteome</keyword>
<gene>
    <name evidence="3" type="ORF">BN946_scf184915.g41</name>
</gene>
<evidence type="ECO:0000256" key="2">
    <source>
        <dbReference type="ARBA" id="ARBA00023239"/>
    </source>
</evidence>
<dbReference type="Gene3D" id="1.10.600.10">
    <property type="entry name" value="Farnesyl Diphosphate Synthase"/>
    <property type="match status" value="1"/>
</dbReference>
<organism evidence="3 4">
    <name type="scientific">Pycnoporus cinnabarinus</name>
    <name type="common">Cinnabar-red polypore</name>
    <name type="synonym">Trametes cinnabarina</name>
    <dbReference type="NCBI Taxonomy" id="5643"/>
    <lineage>
        <taxon>Eukaryota</taxon>
        <taxon>Fungi</taxon>
        <taxon>Dikarya</taxon>
        <taxon>Basidiomycota</taxon>
        <taxon>Agaricomycotina</taxon>
        <taxon>Agaricomycetes</taxon>
        <taxon>Polyporales</taxon>
        <taxon>Polyporaceae</taxon>
        <taxon>Trametes</taxon>
    </lineage>
</organism>
<reference evidence="3" key="1">
    <citation type="submission" date="2014-01" db="EMBL/GenBank/DDBJ databases">
        <title>The genome of the white-rot fungus Pycnoporus cinnabarinus: a basidiomycete model with a versatile arsenal for lignocellulosic biomass breakdown.</title>
        <authorList>
            <person name="Levasseur A."/>
            <person name="Lomascolo A."/>
            <person name="Ruiz-Duenas F.J."/>
            <person name="Uzan E."/>
            <person name="Piumi F."/>
            <person name="Kues U."/>
            <person name="Ram A.F.J."/>
            <person name="Murat C."/>
            <person name="Haon M."/>
            <person name="Benoit I."/>
            <person name="Arfi Y."/>
            <person name="Chevret D."/>
            <person name="Drula E."/>
            <person name="Kwon M.J."/>
            <person name="Gouret P."/>
            <person name="Lesage-Meessen L."/>
            <person name="Lombard V."/>
            <person name="Mariette J."/>
            <person name="Noirot C."/>
            <person name="Park J."/>
            <person name="Patyshakuliyeva A."/>
            <person name="Wieneger R.A.B."/>
            <person name="Wosten H.A.B."/>
            <person name="Martin F."/>
            <person name="Coutinho P.M."/>
            <person name="de Vries R."/>
            <person name="Martinez A.T."/>
            <person name="Klopp C."/>
            <person name="Pontarotti P."/>
            <person name="Henrissat B."/>
            <person name="Record E."/>
        </authorList>
    </citation>
    <scope>NUCLEOTIDE SEQUENCE [LARGE SCALE GENOMIC DNA]</scope>
    <source>
        <strain evidence="3">BRFM137</strain>
    </source>
</reference>
<sequence>MHAPVIDRSRLLEHSSLQTVQKETIAQVQDIVRDFLCRVGYQLGSPFTPPNPELRAEIAAEVLSWNAGLDFETAYAIMDTSCTIAESGYSYMPPEYQRLVAYFTAYAVYVDDLGHRDLEALGQAIGRFVTRQPLEDPVLERLVGQFQEMYDYFPRLSADSINASTLEGLVGMYTEFSRGDAAVAPGAVLFPGFLRVQTGFARSYAHFNFAKGWRDPADTSYLQLIPPLVHFINAAKRYAPPTTYRSDILSFYKEVVKGENDNYIHQRAAAEQKDPLKVLRELVEETLDHIRQAETLTSADPELSNLYRGHLMGYIEFHFRAKRYLLDDLQL</sequence>
<evidence type="ECO:0008006" key="5">
    <source>
        <dbReference type="Google" id="ProtNLM"/>
    </source>
</evidence>
<accession>A0A060SB31</accession>
<dbReference type="HOGENOM" id="CLU_052212_0_2_1"/>
<keyword evidence="2" id="KW-0456">Lyase</keyword>
<dbReference type="InterPro" id="IPR008949">
    <property type="entry name" value="Isoprenoid_synthase_dom_sf"/>
</dbReference>